<gene>
    <name evidence="2" type="ORF">LLY24_17150</name>
</gene>
<reference evidence="2" key="1">
    <citation type="submission" date="2021-11" db="EMBL/GenBank/DDBJ databases">
        <title>Halomonas sp., isolated from a coastal aquaculture zone in Dongshan Bay.</title>
        <authorList>
            <person name="Lin W."/>
        </authorList>
    </citation>
    <scope>NUCLEOTIDE SEQUENCE</scope>
    <source>
        <strain evidence="2">Yzlin-01</strain>
    </source>
</reference>
<feature type="transmembrane region" description="Helical" evidence="1">
    <location>
        <begin position="94"/>
        <end position="114"/>
    </location>
</feature>
<feature type="transmembrane region" description="Helical" evidence="1">
    <location>
        <begin position="21"/>
        <end position="39"/>
    </location>
</feature>
<organism evidence="2 3">
    <name type="scientific">Halomonas dongshanensis</name>
    <dbReference type="NCBI Taxonomy" id="2890835"/>
    <lineage>
        <taxon>Bacteria</taxon>
        <taxon>Pseudomonadati</taxon>
        <taxon>Pseudomonadota</taxon>
        <taxon>Gammaproteobacteria</taxon>
        <taxon>Oceanospirillales</taxon>
        <taxon>Halomonadaceae</taxon>
        <taxon>Halomonas</taxon>
    </lineage>
</organism>
<dbReference type="Pfam" id="PF11190">
    <property type="entry name" value="DUF2976"/>
    <property type="match status" value="1"/>
</dbReference>
<dbReference type="Proteomes" id="UP001165542">
    <property type="component" value="Unassembled WGS sequence"/>
</dbReference>
<evidence type="ECO:0000313" key="2">
    <source>
        <dbReference type="EMBL" id="MCS2611044.1"/>
    </source>
</evidence>
<name>A0ABT2EKE0_9GAMM</name>
<keyword evidence="1" id="KW-1133">Transmembrane helix</keyword>
<comment type="caution">
    <text evidence="2">The sequence shown here is derived from an EMBL/GenBank/DDBJ whole genome shotgun (WGS) entry which is preliminary data.</text>
</comment>
<sequence>MSLSSYYRRLSNRITHGCQKLVVLLSATVPGIALAQLPALEEPTQGGGGIRSTAQGYMYDGFILAGLLLSTAAFIWVGIGCLSSFNEGRARGEWTKFGVTAFVGVVLILVIIWLSTEAAPILSQ</sequence>
<evidence type="ECO:0000256" key="1">
    <source>
        <dbReference type="SAM" id="Phobius"/>
    </source>
</evidence>
<protein>
    <submittedName>
        <fullName evidence="2">TIGR03745 family integrating conjugative element membrane protein</fullName>
    </submittedName>
</protein>
<evidence type="ECO:0000313" key="3">
    <source>
        <dbReference type="Proteomes" id="UP001165542"/>
    </source>
</evidence>
<proteinExistence type="predicted"/>
<dbReference type="RefSeq" id="WP_259037534.1">
    <property type="nucleotide sequence ID" value="NZ_JAJISC010000009.1"/>
</dbReference>
<dbReference type="EMBL" id="JAJISC010000009">
    <property type="protein sequence ID" value="MCS2611044.1"/>
    <property type="molecule type" value="Genomic_DNA"/>
</dbReference>
<dbReference type="NCBIfam" id="TIGR03745">
    <property type="entry name" value="conj_TIGR03745"/>
    <property type="match status" value="1"/>
</dbReference>
<accession>A0ABT2EKE0</accession>
<feature type="transmembrane region" description="Helical" evidence="1">
    <location>
        <begin position="59"/>
        <end position="82"/>
    </location>
</feature>
<dbReference type="InterPro" id="IPR021356">
    <property type="entry name" value="Integr_conj_element_PFL4702"/>
</dbReference>
<keyword evidence="1" id="KW-0472">Membrane</keyword>
<keyword evidence="3" id="KW-1185">Reference proteome</keyword>
<keyword evidence="1" id="KW-0812">Transmembrane</keyword>